<dbReference type="Pfam" id="PF14289">
    <property type="entry name" value="DUF4369"/>
    <property type="match status" value="1"/>
</dbReference>
<dbReference type="eggNOG" id="COG0526">
    <property type="taxonomic scope" value="Bacteria"/>
</dbReference>
<evidence type="ECO:0000256" key="2">
    <source>
        <dbReference type="ARBA" id="ARBA00022748"/>
    </source>
</evidence>
<evidence type="ECO:0000256" key="5">
    <source>
        <dbReference type="SAM" id="MobiDB-lite"/>
    </source>
</evidence>
<dbReference type="InterPro" id="IPR013766">
    <property type="entry name" value="Thioredoxin_domain"/>
</dbReference>
<dbReference type="PANTHER" id="PTHR42852:SF6">
    <property type="entry name" value="THIOL:DISULFIDE INTERCHANGE PROTEIN DSBE"/>
    <property type="match status" value="1"/>
</dbReference>
<gene>
    <name evidence="8" type="ordered locus">SGRA_0828</name>
</gene>
<dbReference type="SUPFAM" id="SSF52833">
    <property type="entry name" value="Thioredoxin-like"/>
    <property type="match status" value="1"/>
</dbReference>
<evidence type="ECO:0000256" key="4">
    <source>
        <dbReference type="ARBA" id="ARBA00023284"/>
    </source>
</evidence>
<dbReference type="GO" id="GO:0016209">
    <property type="term" value="F:antioxidant activity"/>
    <property type="evidence" value="ECO:0007669"/>
    <property type="project" value="InterPro"/>
</dbReference>
<keyword evidence="9" id="KW-1185">Reference proteome</keyword>
<dbReference type="PROSITE" id="PS51352">
    <property type="entry name" value="THIOREDOXIN_2"/>
    <property type="match status" value="1"/>
</dbReference>
<feature type="domain" description="Thioredoxin" evidence="7">
    <location>
        <begin position="228"/>
        <end position="389"/>
    </location>
</feature>
<evidence type="ECO:0000256" key="6">
    <source>
        <dbReference type="SAM" id="SignalP"/>
    </source>
</evidence>
<dbReference type="InterPro" id="IPR000866">
    <property type="entry name" value="AhpC/TSA"/>
</dbReference>
<dbReference type="PROSITE" id="PS00194">
    <property type="entry name" value="THIOREDOXIN_1"/>
    <property type="match status" value="1"/>
</dbReference>
<dbReference type="InterPro" id="IPR025380">
    <property type="entry name" value="DUF4369"/>
</dbReference>
<dbReference type="GO" id="GO:0017004">
    <property type="term" value="P:cytochrome complex assembly"/>
    <property type="evidence" value="ECO:0007669"/>
    <property type="project" value="UniProtKB-KW"/>
</dbReference>
<name>H6L228_SAPGL</name>
<evidence type="ECO:0000313" key="8">
    <source>
        <dbReference type="EMBL" id="AFC23565.1"/>
    </source>
</evidence>
<dbReference type="PROSITE" id="PS51257">
    <property type="entry name" value="PROKAR_LIPOPROTEIN"/>
    <property type="match status" value="1"/>
</dbReference>
<dbReference type="Gene3D" id="3.40.30.10">
    <property type="entry name" value="Glutaredoxin"/>
    <property type="match status" value="1"/>
</dbReference>
<dbReference type="GO" id="GO:0016491">
    <property type="term" value="F:oxidoreductase activity"/>
    <property type="evidence" value="ECO:0007669"/>
    <property type="project" value="InterPro"/>
</dbReference>
<sequence>MYKLFLHSSLLAAAFFLTSCGSENSPAVESNTPQNIEKETTTTPKEEKKGLPVQISGRINGIAPKTKIFLDQRGTNSVESLSSVEIDENGQFQLKADLAHPNILRLRFNAQYIWLALEGKENLQIEATVNEKALSQINIEGSPFSSELNKLVLAKASQEERAKYLEDKTEEQVLVNLFVVESLDINNYLPLYEKVRDQLTKVYPNWNYTREFNNRIMLTAQKKQQQPFGIGNPMPDIKLPNPSGEQIALSSLKGKVVLVDFWASWCGPCRRENPNLVRIYNKYKDQGFTVYSVSLDGLDDRKMAFFKGKGDMLKMQMEQQAQRWRQAIEQDQLSWPYHVSELRGWSSLVARQFGINSIPRAFLLDRNGVLRYADGLRGPALEAKVKELL</sequence>
<dbReference type="InterPro" id="IPR036249">
    <property type="entry name" value="Thioredoxin-like_sf"/>
</dbReference>
<dbReference type="Proteomes" id="UP000007519">
    <property type="component" value="Chromosome"/>
</dbReference>
<dbReference type="HOGENOM" id="CLU_042529_1_0_10"/>
<dbReference type="KEGG" id="sgn:SGRA_0828"/>
<proteinExistence type="predicted"/>
<evidence type="ECO:0000256" key="1">
    <source>
        <dbReference type="ARBA" id="ARBA00004196"/>
    </source>
</evidence>
<dbReference type="InterPro" id="IPR017937">
    <property type="entry name" value="Thioredoxin_CS"/>
</dbReference>
<dbReference type="PANTHER" id="PTHR42852">
    <property type="entry name" value="THIOL:DISULFIDE INTERCHANGE PROTEIN DSBE"/>
    <property type="match status" value="1"/>
</dbReference>
<feature type="compositionally biased region" description="Basic and acidic residues" evidence="5">
    <location>
        <begin position="36"/>
        <end position="48"/>
    </location>
</feature>
<dbReference type="STRING" id="984262.SGRA_0828"/>
<keyword evidence="3" id="KW-1015">Disulfide bond</keyword>
<dbReference type="RefSeq" id="WP_015691217.1">
    <property type="nucleotide sequence ID" value="NC_016940.1"/>
</dbReference>
<feature type="chain" id="PRO_5003603810" evidence="6">
    <location>
        <begin position="22"/>
        <end position="389"/>
    </location>
</feature>
<organism evidence="8 9">
    <name type="scientific">Saprospira grandis (strain Lewin)</name>
    <dbReference type="NCBI Taxonomy" id="984262"/>
    <lineage>
        <taxon>Bacteria</taxon>
        <taxon>Pseudomonadati</taxon>
        <taxon>Bacteroidota</taxon>
        <taxon>Saprospiria</taxon>
        <taxon>Saprospirales</taxon>
        <taxon>Saprospiraceae</taxon>
        <taxon>Saprospira</taxon>
    </lineage>
</organism>
<dbReference type="CDD" id="cd02966">
    <property type="entry name" value="TlpA_like_family"/>
    <property type="match status" value="1"/>
</dbReference>
<dbReference type="GO" id="GO:0030313">
    <property type="term" value="C:cell envelope"/>
    <property type="evidence" value="ECO:0007669"/>
    <property type="project" value="UniProtKB-SubCell"/>
</dbReference>
<evidence type="ECO:0000256" key="3">
    <source>
        <dbReference type="ARBA" id="ARBA00023157"/>
    </source>
</evidence>
<keyword evidence="4" id="KW-0676">Redox-active center</keyword>
<keyword evidence="6" id="KW-0732">Signal</keyword>
<keyword evidence="2" id="KW-0201">Cytochrome c-type biogenesis</keyword>
<dbReference type="Pfam" id="PF00578">
    <property type="entry name" value="AhpC-TSA"/>
    <property type="match status" value="1"/>
</dbReference>
<dbReference type="EMBL" id="CP002831">
    <property type="protein sequence ID" value="AFC23565.1"/>
    <property type="molecule type" value="Genomic_DNA"/>
</dbReference>
<feature type="compositionally biased region" description="Polar residues" evidence="5">
    <location>
        <begin position="23"/>
        <end position="35"/>
    </location>
</feature>
<feature type="region of interest" description="Disordered" evidence="5">
    <location>
        <begin position="23"/>
        <end position="48"/>
    </location>
</feature>
<dbReference type="AlphaFoldDB" id="H6L228"/>
<dbReference type="OrthoDB" id="1069091at2"/>
<feature type="signal peptide" evidence="6">
    <location>
        <begin position="1"/>
        <end position="21"/>
    </location>
</feature>
<evidence type="ECO:0000259" key="7">
    <source>
        <dbReference type="PROSITE" id="PS51352"/>
    </source>
</evidence>
<accession>H6L228</accession>
<protein>
    <submittedName>
        <fullName evidence="8">Alkyl hydroperoxide reductase/ Thiol specific antioxidant/ Mal allergen</fullName>
    </submittedName>
</protein>
<reference evidence="8 9" key="1">
    <citation type="journal article" date="2012" name="Stand. Genomic Sci.">
        <title>Complete genome sequencing and analysis of Saprospira grandis str. Lewin, a predatory marine bacterium.</title>
        <authorList>
            <person name="Saw J.H."/>
            <person name="Yuryev A."/>
            <person name="Kanbe M."/>
            <person name="Hou S."/>
            <person name="Young A.G."/>
            <person name="Aizawa S."/>
            <person name="Alam M."/>
        </authorList>
    </citation>
    <scope>NUCLEOTIDE SEQUENCE [LARGE SCALE GENOMIC DNA]</scope>
    <source>
        <strain evidence="8 9">Lewin</strain>
    </source>
</reference>
<comment type="subcellular location">
    <subcellularLocation>
        <location evidence="1">Cell envelope</location>
    </subcellularLocation>
</comment>
<dbReference type="InterPro" id="IPR050553">
    <property type="entry name" value="Thioredoxin_ResA/DsbE_sf"/>
</dbReference>
<evidence type="ECO:0000313" key="9">
    <source>
        <dbReference type="Proteomes" id="UP000007519"/>
    </source>
</evidence>